<dbReference type="InterPro" id="IPR017972">
    <property type="entry name" value="Cyt_P450_CS"/>
</dbReference>
<dbReference type="InterPro" id="IPR002397">
    <property type="entry name" value="Cyt_P450_B"/>
</dbReference>
<accession>T0HU51</accession>
<organism evidence="9 10">
    <name type="scientific">Sphingobium baderi LL03</name>
    <dbReference type="NCBI Taxonomy" id="1114964"/>
    <lineage>
        <taxon>Bacteria</taxon>
        <taxon>Pseudomonadati</taxon>
        <taxon>Pseudomonadota</taxon>
        <taxon>Alphaproteobacteria</taxon>
        <taxon>Sphingomonadales</taxon>
        <taxon>Sphingomonadaceae</taxon>
        <taxon>Sphingobium</taxon>
    </lineage>
</organism>
<reference evidence="9 10" key="1">
    <citation type="journal article" date="2013" name="Genome Announc.">
        <title>Draft Genome Sequence of a Hexachlorocyclohexane-Degrading Bacterium, Sphingobium baderi Strain LL03T.</title>
        <authorList>
            <person name="Kaur J."/>
            <person name="Verma H."/>
            <person name="Tripathi C."/>
            <person name="Khurana J.P."/>
            <person name="Lal R."/>
        </authorList>
    </citation>
    <scope>NUCLEOTIDE SEQUENCE [LARGE SCALE GENOMIC DNA]</scope>
    <source>
        <strain evidence="9 10">LL03</strain>
    </source>
</reference>
<dbReference type="PROSITE" id="PS00086">
    <property type="entry name" value="CYTOCHROME_P450"/>
    <property type="match status" value="1"/>
</dbReference>
<dbReference type="GO" id="GO:0020037">
    <property type="term" value="F:heme binding"/>
    <property type="evidence" value="ECO:0007669"/>
    <property type="project" value="InterPro"/>
</dbReference>
<comment type="similarity">
    <text evidence="1 8">Belongs to the cytochrome P450 family.</text>
</comment>
<dbReference type="PATRIC" id="fig|1114964.3.peg.2222"/>
<proteinExistence type="inferred from homology"/>
<dbReference type="CDD" id="cd20625">
    <property type="entry name" value="CYP164-like"/>
    <property type="match status" value="1"/>
</dbReference>
<evidence type="ECO:0000256" key="7">
    <source>
        <dbReference type="ARBA" id="ARBA00043906"/>
    </source>
</evidence>
<keyword evidence="6 8" id="KW-0503">Monooxygenase</keyword>
<evidence type="ECO:0000256" key="3">
    <source>
        <dbReference type="ARBA" id="ARBA00022723"/>
    </source>
</evidence>
<gene>
    <name evidence="9" type="ORF">L485_11385</name>
</gene>
<dbReference type="Gene3D" id="1.10.630.10">
    <property type="entry name" value="Cytochrome P450"/>
    <property type="match status" value="1"/>
</dbReference>
<dbReference type="FunFam" id="1.10.630.10:FF:000018">
    <property type="entry name" value="Cytochrome P450 monooxygenase"/>
    <property type="match status" value="1"/>
</dbReference>
<evidence type="ECO:0000256" key="2">
    <source>
        <dbReference type="ARBA" id="ARBA00022617"/>
    </source>
</evidence>
<dbReference type="PANTHER" id="PTHR46696:SF1">
    <property type="entry name" value="CYTOCHROME P450 YJIB-RELATED"/>
    <property type="match status" value="1"/>
</dbReference>
<evidence type="ECO:0000256" key="4">
    <source>
        <dbReference type="ARBA" id="ARBA00023002"/>
    </source>
</evidence>
<dbReference type="RefSeq" id="WP_021245120.1">
    <property type="nucleotide sequence ID" value="NZ_KQ130472.1"/>
</dbReference>
<keyword evidence="10" id="KW-1185">Reference proteome</keyword>
<dbReference type="InterPro" id="IPR001128">
    <property type="entry name" value="Cyt_P450"/>
</dbReference>
<dbReference type="GO" id="GO:0004497">
    <property type="term" value="F:monooxygenase activity"/>
    <property type="evidence" value="ECO:0007669"/>
    <property type="project" value="UniProtKB-KW"/>
</dbReference>
<dbReference type="OrthoDB" id="5522954at2"/>
<evidence type="ECO:0000313" key="9">
    <source>
        <dbReference type="EMBL" id="EQB01059.1"/>
    </source>
</evidence>
<dbReference type="SUPFAM" id="SSF48264">
    <property type="entry name" value="Cytochrome P450"/>
    <property type="match status" value="1"/>
</dbReference>
<comment type="caution">
    <text evidence="9">The sequence shown here is derived from an EMBL/GenBank/DDBJ whole genome shotgun (WGS) entry which is preliminary data.</text>
</comment>
<evidence type="ECO:0000256" key="5">
    <source>
        <dbReference type="ARBA" id="ARBA00023004"/>
    </source>
</evidence>
<keyword evidence="3 8" id="KW-0479">Metal-binding</keyword>
<keyword evidence="4 8" id="KW-0560">Oxidoreductase</keyword>
<keyword evidence="2 8" id="KW-0349">Heme</keyword>
<dbReference type="Proteomes" id="UP000015524">
    <property type="component" value="Unassembled WGS sequence"/>
</dbReference>
<dbReference type="EMBL" id="ATIB01000062">
    <property type="protein sequence ID" value="EQB01059.1"/>
    <property type="molecule type" value="Genomic_DNA"/>
</dbReference>
<evidence type="ECO:0000313" key="10">
    <source>
        <dbReference type="Proteomes" id="UP000015524"/>
    </source>
</evidence>
<dbReference type="InterPro" id="IPR036396">
    <property type="entry name" value="Cyt_P450_sf"/>
</dbReference>
<dbReference type="PANTHER" id="PTHR46696">
    <property type="entry name" value="P450, PUTATIVE (EUROFUNG)-RELATED"/>
    <property type="match status" value="1"/>
</dbReference>
<protein>
    <recommendedName>
        <fullName evidence="11">Cytochrome P450</fullName>
    </recommendedName>
</protein>
<keyword evidence="5 8" id="KW-0408">Iron</keyword>
<dbReference type="PRINTS" id="PR00385">
    <property type="entry name" value="P450"/>
</dbReference>
<evidence type="ECO:0000256" key="8">
    <source>
        <dbReference type="RuleBase" id="RU000461"/>
    </source>
</evidence>
<evidence type="ECO:0008006" key="11">
    <source>
        <dbReference type="Google" id="ProtNLM"/>
    </source>
</evidence>
<name>T0HU51_9SPHN</name>
<dbReference type="Pfam" id="PF00067">
    <property type="entry name" value="p450"/>
    <property type="match status" value="2"/>
</dbReference>
<dbReference type="GO" id="GO:0016705">
    <property type="term" value="F:oxidoreductase activity, acting on paired donors, with incorporation or reduction of molecular oxygen"/>
    <property type="evidence" value="ECO:0007669"/>
    <property type="project" value="InterPro"/>
</dbReference>
<dbReference type="GO" id="GO:0005506">
    <property type="term" value="F:iron ion binding"/>
    <property type="evidence" value="ECO:0007669"/>
    <property type="project" value="InterPro"/>
</dbReference>
<sequence>MESMTVQAPTASELDIVGTEAIRDPHGYFGRMREIAPVLWDTRSRSWIVTGYQEITAALRDDKHFSSDRIRPFIAKKLSGPDTDPKVKQAFEVLANWLVFNDKPKHLRLRMLINQAFMSKAMTRLTEKFEALFNDVITAAPAAGRIDIVADVSVPFSASVISEMLGVPREDRGLFAKWHRLFGPVVGASLDDANKYDSLAEGVSELSNYVRTLIERYRKDPEDNLLSELIKAQDDKDALSEDEIIATCTLVLFAGSETTANLIANAILALLRNPEQMSLIRSGGVKITDAVEEFLRFDGSGKAVTRVVREDTDALGVSMKAGQRVFLILAAANHDPSVFEDPDKLVLNRSWERKHIAFGYGLHSCMGLQLARLEAAIAIPGILGKWSHIELDGELEWHPQLLSRGLKALPVKVSA</sequence>
<evidence type="ECO:0000256" key="6">
    <source>
        <dbReference type="ARBA" id="ARBA00023033"/>
    </source>
</evidence>
<dbReference type="PRINTS" id="PR00359">
    <property type="entry name" value="BP450"/>
</dbReference>
<evidence type="ECO:0000256" key="1">
    <source>
        <dbReference type="ARBA" id="ARBA00010617"/>
    </source>
</evidence>
<dbReference type="AlphaFoldDB" id="T0HU51"/>
<comment type="function">
    <text evidence="7">Cytochromes P450 are a group of heme-thiolate monooxygenases. They oxidize a variety of structurally unrelated compounds, including steroids, fatty acids, and xenobiotics.</text>
</comment>
<dbReference type="eggNOG" id="COG2124">
    <property type="taxonomic scope" value="Bacteria"/>
</dbReference>